<evidence type="ECO:0000313" key="3">
    <source>
        <dbReference type="EMBL" id="EXJ82217.1"/>
    </source>
</evidence>
<feature type="transmembrane region" description="Helical" evidence="2">
    <location>
        <begin position="109"/>
        <end position="129"/>
    </location>
</feature>
<dbReference type="OrthoDB" id="3065412at2759"/>
<name>W9XNT9_9EURO</name>
<feature type="compositionally biased region" description="Polar residues" evidence="1">
    <location>
        <begin position="199"/>
        <end position="208"/>
    </location>
</feature>
<keyword evidence="2" id="KW-0812">Transmembrane</keyword>
<dbReference type="STRING" id="1182542.W9XNT9"/>
<proteinExistence type="predicted"/>
<dbReference type="GeneID" id="19170140"/>
<evidence type="ECO:0000313" key="4">
    <source>
        <dbReference type="Proteomes" id="UP000019478"/>
    </source>
</evidence>
<dbReference type="HOGENOM" id="CLU_058470_0_0_1"/>
<dbReference type="AlphaFoldDB" id="W9XNT9"/>
<gene>
    <name evidence="3" type="ORF">A1O3_06030</name>
</gene>
<comment type="caution">
    <text evidence="3">The sequence shown here is derived from an EMBL/GenBank/DDBJ whole genome shotgun (WGS) entry which is preliminary data.</text>
</comment>
<evidence type="ECO:0008006" key="5">
    <source>
        <dbReference type="Google" id="ProtNLM"/>
    </source>
</evidence>
<dbReference type="Proteomes" id="UP000019478">
    <property type="component" value="Unassembled WGS sequence"/>
</dbReference>
<accession>W9XNT9</accession>
<dbReference type="EMBL" id="AMGY01000005">
    <property type="protein sequence ID" value="EXJ82217.1"/>
    <property type="molecule type" value="Genomic_DNA"/>
</dbReference>
<sequence>MVTEFPAIGCSESRADCCPFDQGADAALTRCPQDYFTTANGCCPIGYQVYYTAIGAQTPCFSNPATKFIPASTPTVSGLTLITDHVFSQMYMLVTPVPTHSKLPLGAEIGIAVNAVLFVGVIIAVFIFIRRRKAKAAAQMARSTTFPPEEPALQMSQVPDTHELDSPEGQAGSPEAGDLNWPIFPAASPPAYEQAKARSVSNKPSTPQELPGSTFIHEHHPAYSSLHTPTEATPPSPPKTPVQKSEKKSPVVSAITPRSGIQSPPFVSPLGSPRLPQSSP</sequence>
<reference evidence="3 4" key="1">
    <citation type="submission" date="2013-03" db="EMBL/GenBank/DDBJ databases">
        <title>The Genome Sequence of Capronia epimyces CBS 606.96.</title>
        <authorList>
            <consortium name="The Broad Institute Genomics Platform"/>
            <person name="Cuomo C."/>
            <person name="de Hoog S."/>
            <person name="Gorbushina A."/>
            <person name="Walker B."/>
            <person name="Young S.K."/>
            <person name="Zeng Q."/>
            <person name="Gargeya S."/>
            <person name="Fitzgerald M."/>
            <person name="Haas B."/>
            <person name="Abouelleil A."/>
            <person name="Allen A.W."/>
            <person name="Alvarado L."/>
            <person name="Arachchi H.M."/>
            <person name="Berlin A.M."/>
            <person name="Chapman S.B."/>
            <person name="Gainer-Dewar J."/>
            <person name="Goldberg J."/>
            <person name="Griggs A."/>
            <person name="Gujja S."/>
            <person name="Hansen M."/>
            <person name="Howarth C."/>
            <person name="Imamovic A."/>
            <person name="Ireland A."/>
            <person name="Larimer J."/>
            <person name="McCowan C."/>
            <person name="Murphy C."/>
            <person name="Pearson M."/>
            <person name="Poon T.W."/>
            <person name="Priest M."/>
            <person name="Roberts A."/>
            <person name="Saif S."/>
            <person name="Shea T."/>
            <person name="Sisk P."/>
            <person name="Sykes S."/>
            <person name="Wortman J."/>
            <person name="Nusbaum C."/>
            <person name="Birren B."/>
        </authorList>
    </citation>
    <scope>NUCLEOTIDE SEQUENCE [LARGE SCALE GENOMIC DNA]</scope>
    <source>
        <strain evidence="3 4">CBS 606.96</strain>
    </source>
</reference>
<dbReference type="eggNOG" id="ENOG502T0XV">
    <property type="taxonomic scope" value="Eukaryota"/>
</dbReference>
<protein>
    <recommendedName>
        <fullName evidence="5">Extracellular membrane protein CFEM domain-containing protein</fullName>
    </recommendedName>
</protein>
<evidence type="ECO:0000256" key="2">
    <source>
        <dbReference type="SAM" id="Phobius"/>
    </source>
</evidence>
<keyword evidence="2" id="KW-0472">Membrane</keyword>
<dbReference type="RefSeq" id="XP_007734340.1">
    <property type="nucleotide sequence ID" value="XM_007736150.1"/>
</dbReference>
<feature type="region of interest" description="Disordered" evidence="1">
    <location>
        <begin position="141"/>
        <end position="280"/>
    </location>
</feature>
<keyword evidence="4" id="KW-1185">Reference proteome</keyword>
<evidence type="ECO:0000256" key="1">
    <source>
        <dbReference type="SAM" id="MobiDB-lite"/>
    </source>
</evidence>
<organism evidence="3 4">
    <name type="scientific">Capronia epimyces CBS 606.96</name>
    <dbReference type="NCBI Taxonomy" id="1182542"/>
    <lineage>
        <taxon>Eukaryota</taxon>
        <taxon>Fungi</taxon>
        <taxon>Dikarya</taxon>
        <taxon>Ascomycota</taxon>
        <taxon>Pezizomycotina</taxon>
        <taxon>Eurotiomycetes</taxon>
        <taxon>Chaetothyriomycetidae</taxon>
        <taxon>Chaetothyriales</taxon>
        <taxon>Herpotrichiellaceae</taxon>
        <taxon>Capronia</taxon>
    </lineage>
</organism>
<keyword evidence="2" id="KW-1133">Transmembrane helix</keyword>